<dbReference type="HOGENOM" id="CLU_3211552_0_0_11"/>
<dbReference type="Proteomes" id="UP000016519">
    <property type="component" value="Unassembled WGS sequence"/>
</dbReference>
<accession>U1SGQ3</accession>
<dbReference type="EMBL" id="AWSI01000040">
    <property type="protein sequence ID" value="ERH29827.1"/>
    <property type="molecule type" value="Genomic_DNA"/>
</dbReference>
<reference evidence="1 2" key="1">
    <citation type="submission" date="2013-08" db="EMBL/GenBank/DDBJ databases">
        <authorList>
            <person name="Weinstock G."/>
            <person name="Sodergren E."/>
            <person name="Wylie T."/>
            <person name="Fulton L."/>
            <person name="Fulton R."/>
            <person name="Fronick C."/>
            <person name="O'Laughlin M."/>
            <person name="Godfrey J."/>
            <person name="Miner T."/>
            <person name="Herter B."/>
            <person name="Appelbaum E."/>
            <person name="Cordes M."/>
            <person name="Lek S."/>
            <person name="Wollam A."/>
            <person name="Pepin K.H."/>
            <person name="Palsikar V.B."/>
            <person name="Mitreva M."/>
            <person name="Wilson R.K."/>
        </authorList>
    </citation>
    <scope>NUCLEOTIDE SEQUENCE [LARGE SCALE GENOMIC DNA]</scope>
    <source>
        <strain evidence="1 2">F0580</strain>
    </source>
</reference>
<name>U1SGQ3_9BIFI</name>
<protein>
    <submittedName>
        <fullName evidence="1">Uncharacterized protein</fullName>
    </submittedName>
</protein>
<organism evidence="1 2">
    <name type="scientific">Alloscardovia omnicolens F0580</name>
    <dbReference type="NCBI Taxonomy" id="1321816"/>
    <lineage>
        <taxon>Bacteria</taxon>
        <taxon>Bacillati</taxon>
        <taxon>Actinomycetota</taxon>
        <taxon>Actinomycetes</taxon>
        <taxon>Bifidobacteriales</taxon>
        <taxon>Bifidobacteriaceae</taxon>
        <taxon>Alloscardovia</taxon>
    </lineage>
</organism>
<gene>
    <name evidence="1" type="ORF">HMPREF9244_01456</name>
</gene>
<comment type="caution">
    <text evidence="1">The sequence shown here is derived from an EMBL/GenBank/DDBJ whole genome shotgun (WGS) entry which is preliminary data.</text>
</comment>
<evidence type="ECO:0000313" key="1">
    <source>
        <dbReference type="EMBL" id="ERH29827.1"/>
    </source>
</evidence>
<proteinExistence type="predicted"/>
<sequence length="44" mass="4990">MENQIDKQPLQTDIIEAINKYDNELEQVNSGQIDSNNTSIPITD</sequence>
<evidence type="ECO:0000313" key="2">
    <source>
        <dbReference type="Proteomes" id="UP000016519"/>
    </source>
</evidence>
<dbReference type="AlphaFoldDB" id="U1SGQ3"/>
<keyword evidence="2" id="KW-1185">Reference proteome</keyword>